<dbReference type="InterPro" id="IPR000845">
    <property type="entry name" value="Nucleoside_phosphorylase_d"/>
</dbReference>
<proteinExistence type="predicted"/>
<reference evidence="2 3" key="1">
    <citation type="journal article" date="2020" name="ISME J.">
        <title>Comparative genomics reveals insights into cyanobacterial evolution and habitat adaptation.</title>
        <authorList>
            <person name="Chen M.Y."/>
            <person name="Teng W.K."/>
            <person name="Zhao L."/>
            <person name="Hu C.X."/>
            <person name="Zhou Y.K."/>
            <person name="Han B.P."/>
            <person name="Song L.R."/>
            <person name="Shu W.S."/>
        </authorList>
    </citation>
    <scope>NUCLEOTIDE SEQUENCE [LARGE SCALE GENOMIC DNA]</scope>
    <source>
        <strain evidence="2 3">FACHB-1040</strain>
    </source>
</reference>
<organism evidence="2 3">
    <name type="scientific">Aphanizomenon flos-aquae FACHB-1040</name>
    <dbReference type="NCBI Taxonomy" id="2692887"/>
    <lineage>
        <taxon>Bacteria</taxon>
        <taxon>Bacillati</taxon>
        <taxon>Cyanobacteriota</taxon>
        <taxon>Cyanophyceae</taxon>
        <taxon>Nostocales</taxon>
        <taxon>Aphanizomenonaceae</taxon>
        <taxon>Aphanizomenon</taxon>
    </lineage>
</organism>
<name>A0ABR8C3I8_APHFL</name>
<gene>
    <name evidence="2" type="ORF">H6F99_23375</name>
</gene>
<protein>
    <submittedName>
        <fullName evidence="2">Phosphorylase</fullName>
    </submittedName>
</protein>
<feature type="domain" description="Nucleoside phosphorylase" evidence="1">
    <location>
        <begin position="51"/>
        <end position="168"/>
    </location>
</feature>
<dbReference type="Pfam" id="PF01048">
    <property type="entry name" value="PNP_UDP_1"/>
    <property type="match status" value="1"/>
</dbReference>
<evidence type="ECO:0000313" key="2">
    <source>
        <dbReference type="EMBL" id="MBD2281103.1"/>
    </source>
</evidence>
<dbReference type="RefSeq" id="WP_190384382.1">
    <property type="nucleotide sequence ID" value="NZ_JACJQT010000090.1"/>
</dbReference>
<dbReference type="InterPro" id="IPR035994">
    <property type="entry name" value="Nucleoside_phosphorylase_sf"/>
</dbReference>
<accession>A0ABR8C3I8</accession>
<dbReference type="Gene3D" id="3.40.50.1580">
    <property type="entry name" value="Nucleoside phosphorylase domain"/>
    <property type="match status" value="1"/>
</dbReference>
<sequence>MSTLILVPQGAEYQAVCRGLSRVPNSQTKVLAIPMGIEPVRKYLQQFTHNQANRMLMMGLCGSLSQKYQIGDIVLYQNCLYQGNLQEGDNSFTADIHNKLGDHVSLVKGLTSDRLLYKATQKRELHEQSGADVVDMEGYAFLEFFQQPSDAVSPPVQVAILRVVSDDAHHDIPNITSAIGADGSLQPLPLAWELIRQPPAATRLITGSLKGLKALTTVTQLLFTA</sequence>
<dbReference type="EMBL" id="JACJQT010000090">
    <property type="protein sequence ID" value="MBD2281103.1"/>
    <property type="molecule type" value="Genomic_DNA"/>
</dbReference>
<comment type="caution">
    <text evidence="2">The sequence shown here is derived from an EMBL/GenBank/DDBJ whole genome shotgun (WGS) entry which is preliminary data.</text>
</comment>
<evidence type="ECO:0000313" key="3">
    <source>
        <dbReference type="Proteomes" id="UP000606721"/>
    </source>
</evidence>
<dbReference type="Proteomes" id="UP000606721">
    <property type="component" value="Unassembled WGS sequence"/>
</dbReference>
<dbReference type="SUPFAM" id="SSF53167">
    <property type="entry name" value="Purine and uridine phosphorylases"/>
    <property type="match status" value="1"/>
</dbReference>
<keyword evidence="3" id="KW-1185">Reference proteome</keyword>
<evidence type="ECO:0000259" key="1">
    <source>
        <dbReference type="Pfam" id="PF01048"/>
    </source>
</evidence>